<evidence type="ECO:0000313" key="9">
    <source>
        <dbReference type="EMBL" id="MBF4552578.1"/>
    </source>
</evidence>
<accession>A0ABR9ZHU4</accession>
<dbReference type="EMBL" id="JADKMY010000001">
    <property type="protein sequence ID" value="MBF4552578.1"/>
    <property type="molecule type" value="Genomic_DNA"/>
</dbReference>
<comment type="subcellular location">
    <subcellularLocation>
        <location evidence="1">Cell membrane</location>
        <topology evidence="1">Multi-pass membrane protein</topology>
    </subcellularLocation>
</comment>
<keyword evidence="4" id="KW-1003">Cell membrane</keyword>
<evidence type="ECO:0000256" key="4">
    <source>
        <dbReference type="ARBA" id="ARBA00022475"/>
    </source>
</evidence>
<evidence type="ECO:0000256" key="5">
    <source>
        <dbReference type="ARBA" id="ARBA00022692"/>
    </source>
</evidence>
<dbReference type="PANTHER" id="PTHR34979">
    <property type="entry name" value="INNER MEMBRANE PROTEIN YGAZ"/>
    <property type="match status" value="1"/>
</dbReference>
<organism evidence="9 10">
    <name type="scientific">Corynebacterium suicordis DSM 45110</name>
    <dbReference type="NCBI Taxonomy" id="1121369"/>
    <lineage>
        <taxon>Bacteria</taxon>
        <taxon>Bacillati</taxon>
        <taxon>Actinomycetota</taxon>
        <taxon>Actinomycetes</taxon>
        <taxon>Mycobacteriales</taxon>
        <taxon>Corynebacteriaceae</taxon>
        <taxon>Corynebacterium</taxon>
    </lineage>
</organism>
<evidence type="ECO:0000256" key="7">
    <source>
        <dbReference type="ARBA" id="ARBA00023136"/>
    </source>
</evidence>
<evidence type="ECO:0000256" key="1">
    <source>
        <dbReference type="ARBA" id="ARBA00004651"/>
    </source>
</evidence>
<dbReference type="PANTHER" id="PTHR34979:SF1">
    <property type="entry name" value="INNER MEMBRANE PROTEIN YGAZ"/>
    <property type="match status" value="1"/>
</dbReference>
<feature type="transmembrane region" description="Helical" evidence="8">
    <location>
        <begin position="140"/>
        <end position="161"/>
    </location>
</feature>
<sequence>MGEADPIENSGGSLSQEIRAGIGDVWAVALGLFPLGLAFGLLITQLGFSWWWAPILSIAIYAGSMEFLALSLITGGVGPLSTALYTLVVNFRHVFYALNYPLAAVKSLAGRAYGVYALTDETYAVVSANRNVKWTGPRVITVQLLLQTGWISGGIIGGIGGSRLPMQLEGMEFALTALFTVLAIEAFVGYKDLSLPLTALVAAVVGFAVSPDNMLMIAMSVYFVVLLVRFFVPRVDSALRWKVGGEQQ</sequence>
<keyword evidence="3" id="KW-0813">Transport</keyword>
<proteinExistence type="inferred from homology"/>
<dbReference type="Proteomes" id="UP000635902">
    <property type="component" value="Unassembled WGS sequence"/>
</dbReference>
<evidence type="ECO:0000256" key="2">
    <source>
        <dbReference type="ARBA" id="ARBA00010735"/>
    </source>
</evidence>
<reference evidence="9 10" key="1">
    <citation type="submission" date="2020-10" db="EMBL/GenBank/DDBJ databases">
        <title>Novel species in genus Corynebacterium.</title>
        <authorList>
            <person name="Zhang G."/>
        </authorList>
    </citation>
    <scope>NUCLEOTIDE SEQUENCE [LARGE SCALE GENOMIC DNA]</scope>
    <source>
        <strain evidence="9 10">DSM 45110</strain>
    </source>
</reference>
<feature type="transmembrane region" description="Helical" evidence="8">
    <location>
        <begin position="173"/>
        <end position="190"/>
    </location>
</feature>
<keyword evidence="6 8" id="KW-1133">Transmembrane helix</keyword>
<keyword evidence="10" id="KW-1185">Reference proteome</keyword>
<dbReference type="Pfam" id="PF03591">
    <property type="entry name" value="AzlC"/>
    <property type="match status" value="1"/>
</dbReference>
<keyword evidence="5 8" id="KW-0812">Transmembrane</keyword>
<gene>
    <name evidence="9" type="ORF">IRY30_00570</name>
</gene>
<feature type="transmembrane region" description="Helical" evidence="8">
    <location>
        <begin position="214"/>
        <end position="232"/>
    </location>
</feature>
<dbReference type="InterPro" id="IPR011606">
    <property type="entry name" value="Brnchd-chn_aa_trnsp_permease"/>
</dbReference>
<evidence type="ECO:0000256" key="6">
    <source>
        <dbReference type="ARBA" id="ARBA00022989"/>
    </source>
</evidence>
<protein>
    <submittedName>
        <fullName evidence="9">AzlC family ABC transporter permease</fullName>
    </submittedName>
</protein>
<feature type="transmembrane region" description="Helical" evidence="8">
    <location>
        <begin position="25"/>
        <end position="44"/>
    </location>
</feature>
<dbReference type="RefSeq" id="WP_194555482.1">
    <property type="nucleotide sequence ID" value="NZ_JADKMY010000001.1"/>
</dbReference>
<comment type="caution">
    <text evidence="9">The sequence shown here is derived from an EMBL/GenBank/DDBJ whole genome shotgun (WGS) entry which is preliminary data.</text>
</comment>
<comment type="similarity">
    <text evidence="2">Belongs to the AzlC family.</text>
</comment>
<keyword evidence="7 8" id="KW-0472">Membrane</keyword>
<evidence type="ECO:0000313" key="10">
    <source>
        <dbReference type="Proteomes" id="UP000635902"/>
    </source>
</evidence>
<name>A0ABR9ZHU4_9CORY</name>
<evidence type="ECO:0000256" key="3">
    <source>
        <dbReference type="ARBA" id="ARBA00022448"/>
    </source>
</evidence>
<evidence type="ECO:0000256" key="8">
    <source>
        <dbReference type="SAM" id="Phobius"/>
    </source>
</evidence>